<dbReference type="EC" id="5.4.99.21" evidence="3"/>
<protein>
    <recommendedName>
        <fullName evidence="4">Dual-specificity RNA pseudouridine synthase RluF</fullName>
        <ecNumber evidence="3">5.4.99.21</ecNumber>
    </recommendedName>
    <alternativeName>
        <fullName evidence="6">23S rRNA pseudouridine(2604) synthase</fullName>
    </alternativeName>
    <alternativeName>
        <fullName evidence="8">Ribosomal large subunit pseudouridine synthase F</fullName>
    </alternativeName>
    <alternativeName>
        <fullName evidence="7">rRNA pseudouridylate synthase F</fullName>
    </alternativeName>
    <alternativeName>
        <fullName evidence="9">rRNA-uridine isomerase F</fullName>
    </alternativeName>
    <alternativeName>
        <fullName evidence="5">tRNA(Tyr) pseudouridine(35) synthase</fullName>
    </alternativeName>
</protein>
<accession>A0A4R6GI13</accession>
<dbReference type="Pfam" id="PF01479">
    <property type="entry name" value="S4"/>
    <property type="match status" value="1"/>
</dbReference>
<dbReference type="PROSITE" id="PS50889">
    <property type="entry name" value="S4"/>
    <property type="match status" value="1"/>
</dbReference>
<dbReference type="OrthoDB" id="9807213at2"/>
<name>A0A4R6GI13_9BURK</name>
<dbReference type="InterPro" id="IPR020103">
    <property type="entry name" value="PsdUridine_synth_cat_dom_sf"/>
</dbReference>
<dbReference type="PANTHER" id="PTHR47683">
    <property type="entry name" value="PSEUDOURIDINE SYNTHASE FAMILY PROTEIN-RELATED"/>
    <property type="match status" value="1"/>
</dbReference>
<comment type="catalytic activity">
    <reaction evidence="1">
        <text>uridine(35) in tRNA(Tyr) = pseudouridine(35) in tRNA(Tyr)</text>
        <dbReference type="Rhea" id="RHEA:60556"/>
        <dbReference type="Rhea" id="RHEA-COMP:15607"/>
        <dbReference type="Rhea" id="RHEA-COMP:15608"/>
        <dbReference type="ChEBI" id="CHEBI:65314"/>
        <dbReference type="ChEBI" id="CHEBI:65315"/>
    </reaction>
</comment>
<dbReference type="InterPro" id="IPR050343">
    <property type="entry name" value="RsuA_PseudoU_synthase"/>
</dbReference>
<sequence length="237" mass="26359">MTDSIRLVKRVADAIPCSRREAEQYIEGGWVSVEGIVVEEPGYRVSPQQAIVLSPDATLLAVDPVTILFHKPAGMDMDAALQSIAPDNLYAEDRSGIRFLKKHTNALKPTDALETYASGLVVFTQDWHVARKLIDDAATVEQEYIAEVSGALIEGGLALLNHGLSFNNRLLPPIKVSWQNETRLRFALKAGRRGQIAHMCEAVGLKLLNLKRIRIARIPMASLPVGEWRYLKGYERF</sequence>
<dbReference type="EMBL" id="SNWF01000004">
    <property type="protein sequence ID" value="TDN94631.1"/>
    <property type="molecule type" value="Genomic_DNA"/>
</dbReference>
<evidence type="ECO:0000259" key="11">
    <source>
        <dbReference type="Pfam" id="PF01479"/>
    </source>
</evidence>
<evidence type="ECO:0000256" key="3">
    <source>
        <dbReference type="ARBA" id="ARBA00038922"/>
    </source>
</evidence>
<dbReference type="InterPro" id="IPR036986">
    <property type="entry name" value="S4_RNA-bd_sf"/>
</dbReference>
<evidence type="ECO:0000256" key="8">
    <source>
        <dbReference type="ARBA" id="ARBA00042890"/>
    </source>
</evidence>
<evidence type="ECO:0000256" key="5">
    <source>
        <dbReference type="ARBA" id="ARBA00041420"/>
    </source>
</evidence>
<gene>
    <name evidence="12" type="ORF">EV677_1183</name>
</gene>
<comment type="caution">
    <text evidence="12">The sequence shown here is derived from an EMBL/GenBank/DDBJ whole genome shotgun (WGS) entry which is preliminary data.</text>
</comment>
<comment type="catalytic activity">
    <reaction evidence="2">
        <text>uridine(2604) in 23S rRNA = pseudouridine(2604) in 23S rRNA</text>
        <dbReference type="Rhea" id="RHEA:38875"/>
        <dbReference type="Rhea" id="RHEA-COMP:10093"/>
        <dbReference type="Rhea" id="RHEA-COMP:10094"/>
        <dbReference type="ChEBI" id="CHEBI:65314"/>
        <dbReference type="ChEBI" id="CHEBI:65315"/>
        <dbReference type="EC" id="5.4.99.21"/>
    </reaction>
</comment>
<dbReference type="Proteomes" id="UP000294737">
    <property type="component" value="Unassembled WGS sequence"/>
</dbReference>
<dbReference type="Gene3D" id="3.10.290.10">
    <property type="entry name" value="RNA-binding S4 domain"/>
    <property type="match status" value="1"/>
</dbReference>
<dbReference type="GO" id="GO:0001522">
    <property type="term" value="P:pseudouridine synthesis"/>
    <property type="evidence" value="ECO:0007669"/>
    <property type="project" value="InterPro"/>
</dbReference>
<dbReference type="RefSeq" id="WP_112991345.1">
    <property type="nucleotide sequence ID" value="NZ_PTLZ01000001.1"/>
</dbReference>
<evidence type="ECO:0000256" key="2">
    <source>
        <dbReference type="ARBA" id="ARBA00036535"/>
    </source>
</evidence>
<dbReference type="Gene3D" id="3.30.2350.10">
    <property type="entry name" value="Pseudouridine synthase"/>
    <property type="match status" value="1"/>
</dbReference>
<keyword evidence="10" id="KW-0694">RNA-binding</keyword>
<evidence type="ECO:0000256" key="1">
    <source>
        <dbReference type="ARBA" id="ARBA00036390"/>
    </source>
</evidence>
<dbReference type="GO" id="GO:0006396">
    <property type="term" value="P:RNA processing"/>
    <property type="evidence" value="ECO:0007669"/>
    <property type="project" value="UniProtKB-ARBA"/>
</dbReference>
<evidence type="ECO:0000313" key="12">
    <source>
        <dbReference type="EMBL" id="TDN94631.1"/>
    </source>
</evidence>
<evidence type="ECO:0000256" key="7">
    <source>
        <dbReference type="ARBA" id="ARBA00042843"/>
    </source>
</evidence>
<evidence type="ECO:0000313" key="13">
    <source>
        <dbReference type="Proteomes" id="UP000294737"/>
    </source>
</evidence>
<dbReference type="SUPFAM" id="SSF55174">
    <property type="entry name" value="Alpha-L RNA-binding motif"/>
    <property type="match status" value="1"/>
</dbReference>
<dbReference type="PANTHER" id="PTHR47683:SF2">
    <property type="entry name" value="RNA-BINDING S4 DOMAIN-CONTAINING PROTEIN"/>
    <property type="match status" value="1"/>
</dbReference>
<evidence type="ECO:0000256" key="9">
    <source>
        <dbReference type="ARBA" id="ARBA00043147"/>
    </source>
</evidence>
<keyword evidence="13" id="KW-1185">Reference proteome</keyword>
<dbReference type="CDD" id="cd02555">
    <property type="entry name" value="PSSA_1"/>
    <property type="match status" value="1"/>
</dbReference>
<dbReference type="GO" id="GO:0160138">
    <property type="term" value="F:23S rRNA pseudouridine(2604) synthase activity"/>
    <property type="evidence" value="ECO:0007669"/>
    <property type="project" value="UniProtKB-EC"/>
</dbReference>
<organism evidence="12 13">
    <name type="scientific">Herminiimonas fonticola</name>
    <dbReference type="NCBI Taxonomy" id="303380"/>
    <lineage>
        <taxon>Bacteria</taxon>
        <taxon>Pseudomonadati</taxon>
        <taxon>Pseudomonadota</taxon>
        <taxon>Betaproteobacteria</taxon>
        <taxon>Burkholderiales</taxon>
        <taxon>Oxalobacteraceae</taxon>
        <taxon>Herminiimonas</taxon>
    </lineage>
</organism>
<dbReference type="AlphaFoldDB" id="A0A4R6GI13"/>
<evidence type="ECO:0000256" key="6">
    <source>
        <dbReference type="ARBA" id="ARBA00041697"/>
    </source>
</evidence>
<dbReference type="InterPro" id="IPR002942">
    <property type="entry name" value="S4_RNA-bd"/>
</dbReference>
<reference evidence="12 13" key="1">
    <citation type="submission" date="2019-03" db="EMBL/GenBank/DDBJ databases">
        <title>Genomic Encyclopedia of Type Strains, Phase IV (KMG-IV): sequencing the most valuable type-strain genomes for metagenomic binning, comparative biology and taxonomic classification.</title>
        <authorList>
            <person name="Goeker M."/>
        </authorList>
    </citation>
    <scope>NUCLEOTIDE SEQUENCE [LARGE SCALE GENOMIC DNA]</scope>
    <source>
        <strain evidence="12 13">DSM 18555</strain>
    </source>
</reference>
<dbReference type="GO" id="GO:0003723">
    <property type="term" value="F:RNA binding"/>
    <property type="evidence" value="ECO:0007669"/>
    <property type="project" value="UniProtKB-KW"/>
</dbReference>
<feature type="domain" description="RNA-binding S4" evidence="11">
    <location>
        <begin position="6"/>
        <end position="49"/>
    </location>
</feature>
<dbReference type="SUPFAM" id="SSF55120">
    <property type="entry name" value="Pseudouridine synthase"/>
    <property type="match status" value="1"/>
</dbReference>
<proteinExistence type="predicted"/>
<evidence type="ECO:0000256" key="4">
    <source>
        <dbReference type="ARBA" id="ARBA00039989"/>
    </source>
</evidence>
<evidence type="ECO:0000256" key="10">
    <source>
        <dbReference type="PROSITE-ProRule" id="PRU00182"/>
    </source>
</evidence>
<dbReference type="CDD" id="cd00165">
    <property type="entry name" value="S4"/>
    <property type="match status" value="1"/>
</dbReference>